<organism evidence="2 3">
    <name type="scientific">Rhodovibrio salinarum</name>
    <dbReference type="NCBI Taxonomy" id="1087"/>
    <lineage>
        <taxon>Bacteria</taxon>
        <taxon>Pseudomonadati</taxon>
        <taxon>Pseudomonadota</taxon>
        <taxon>Alphaproteobacteria</taxon>
        <taxon>Rhodospirillales</taxon>
        <taxon>Rhodovibrionaceae</taxon>
        <taxon>Rhodovibrio</taxon>
    </lineage>
</organism>
<dbReference type="EMBL" id="NRRE01000008">
    <property type="protein sequence ID" value="MBK1695878.1"/>
    <property type="molecule type" value="Genomic_DNA"/>
</dbReference>
<feature type="compositionally biased region" description="Basic and acidic residues" evidence="1">
    <location>
        <begin position="81"/>
        <end position="92"/>
    </location>
</feature>
<reference evidence="2" key="1">
    <citation type="submission" date="2017-08" db="EMBL/GenBank/DDBJ databases">
        <authorList>
            <person name="Imhoff J.F."/>
            <person name="Rahn T."/>
            <person name="Kuenzel S."/>
            <person name="Neulinger S.C."/>
        </authorList>
    </citation>
    <scope>NUCLEOTIDE SEQUENCE</scope>
    <source>
        <strain evidence="2">DSM 9154</strain>
    </source>
</reference>
<dbReference type="RefSeq" id="WP_027287589.1">
    <property type="nucleotide sequence ID" value="NZ_NRRE01000008.1"/>
</dbReference>
<evidence type="ECO:0000313" key="2">
    <source>
        <dbReference type="EMBL" id="MBK1695878.1"/>
    </source>
</evidence>
<dbReference type="AlphaFoldDB" id="A0A934UYI3"/>
<dbReference type="PANTHER" id="PTHR12910">
    <property type="entry name" value="NADH-UBIQUINONE OXIDOREDUCTASE SUBUNIT B17.2"/>
    <property type="match status" value="1"/>
</dbReference>
<reference evidence="2" key="2">
    <citation type="journal article" date="2020" name="Microorganisms">
        <title>Osmotic Adaptation and Compatible Solute Biosynthesis of Phototrophic Bacteria as Revealed from Genome Analyses.</title>
        <authorList>
            <person name="Imhoff J.F."/>
            <person name="Rahn T."/>
            <person name="Kunzel S."/>
            <person name="Keller A."/>
            <person name="Neulinger S.C."/>
        </authorList>
    </citation>
    <scope>NUCLEOTIDE SEQUENCE</scope>
    <source>
        <strain evidence="2">DSM 9154</strain>
    </source>
</reference>
<dbReference type="GO" id="GO:0006979">
    <property type="term" value="P:response to oxidative stress"/>
    <property type="evidence" value="ECO:0007669"/>
    <property type="project" value="TreeGrafter"/>
</dbReference>
<dbReference type="PANTHER" id="PTHR12910:SF2">
    <property type="entry name" value="NADH DEHYDROGENASE [UBIQUINONE] 1 ALPHA SUBCOMPLEX SUBUNIT 12"/>
    <property type="match status" value="1"/>
</dbReference>
<dbReference type="Pfam" id="PF05071">
    <property type="entry name" value="NDUFA12"/>
    <property type="match status" value="1"/>
</dbReference>
<accession>A0A934UYI3</accession>
<dbReference type="NCBIfam" id="NF006040">
    <property type="entry name" value="PRK08183.1"/>
    <property type="match status" value="1"/>
</dbReference>
<name>A0A934UYI3_9PROT</name>
<keyword evidence="3" id="KW-1185">Reference proteome</keyword>
<gene>
    <name evidence="2" type="ORF">CKO21_01280</name>
</gene>
<dbReference type="GO" id="GO:0045271">
    <property type="term" value="C:respiratory chain complex I"/>
    <property type="evidence" value="ECO:0007669"/>
    <property type="project" value="InterPro"/>
</dbReference>
<protein>
    <submittedName>
        <fullName evidence="2">NADH:ubiquinone oxidoreductase subunit NDUFA12</fullName>
    </submittedName>
</protein>
<evidence type="ECO:0000256" key="1">
    <source>
        <dbReference type="SAM" id="MobiDB-lite"/>
    </source>
</evidence>
<dbReference type="InterPro" id="IPR007763">
    <property type="entry name" value="NDUFA12"/>
</dbReference>
<evidence type="ECO:0000313" key="3">
    <source>
        <dbReference type="Proteomes" id="UP000778970"/>
    </source>
</evidence>
<sequence length="126" mass="14550">MRNSLVTRLYTRRYGIYVGEDQFGNQYYRNPNAHRAPGLLSSSEKRWVLYNGDPEASRVPPAWHAWLHHITEEPPTQGGVPDRKPWEKEHTPNRTMTAEAYRPPGHTLRGGKRARGTGDYEPWLPS</sequence>
<dbReference type="Proteomes" id="UP000778970">
    <property type="component" value="Unassembled WGS sequence"/>
</dbReference>
<feature type="region of interest" description="Disordered" evidence="1">
    <location>
        <begin position="72"/>
        <end position="126"/>
    </location>
</feature>
<comment type="caution">
    <text evidence="2">The sequence shown here is derived from an EMBL/GenBank/DDBJ whole genome shotgun (WGS) entry which is preliminary data.</text>
</comment>
<proteinExistence type="predicted"/>